<dbReference type="InterPro" id="IPR046342">
    <property type="entry name" value="CBS_dom_sf"/>
</dbReference>
<keyword evidence="9 14" id="KW-0862">Zinc</keyword>
<keyword evidence="10 14" id="KW-1133">Transmembrane helix</keyword>
<dbReference type="CDD" id="cd06164">
    <property type="entry name" value="S2P-M50_SpoIVFB_CBS"/>
    <property type="match status" value="1"/>
</dbReference>
<comment type="similarity">
    <text evidence="2 14">Belongs to the peptidase M50B family.</text>
</comment>
<dbReference type="AlphaFoldDB" id="A0A7W8XUP0"/>
<organism evidence="19 20">
    <name type="scientific">Rhizobium paranaense</name>
    <dbReference type="NCBI Taxonomy" id="1650438"/>
    <lineage>
        <taxon>Bacteria</taxon>
        <taxon>Pseudomonadati</taxon>
        <taxon>Pseudomonadota</taxon>
        <taxon>Alphaproteobacteria</taxon>
        <taxon>Hyphomicrobiales</taxon>
        <taxon>Rhizobiaceae</taxon>
        <taxon>Rhizobium/Agrobacterium group</taxon>
        <taxon>Rhizobium</taxon>
    </lineage>
</organism>
<keyword evidence="5 14" id="KW-0812">Transmembrane</keyword>
<keyword evidence="20" id="KW-1185">Reference proteome</keyword>
<dbReference type="Gene3D" id="3.10.580.10">
    <property type="entry name" value="CBS-domain"/>
    <property type="match status" value="1"/>
</dbReference>
<evidence type="ECO:0000256" key="9">
    <source>
        <dbReference type="ARBA" id="ARBA00022833"/>
    </source>
</evidence>
<keyword evidence="13 14" id="KW-0472">Membrane</keyword>
<evidence type="ECO:0000256" key="14">
    <source>
        <dbReference type="PIRNR" id="PIRNR006404"/>
    </source>
</evidence>
<feature type="transmembrane region" description="Helical" evidence="14">
    <location>
        <begin position="44"/>
        <end position="65"/>
    </location>
</feature>
<comment type="cofactor">
    <cofactor evidence="14 16">
        <name>Zn(2+)</name>
        <dbReference type="ChEBI" id="CHEBI:29105"/>
    </cofactor>
    <text evidence="14 16">Binds 1 zinc ion per subunit.</text>
</comment>
<evidence type="ECO:0000313" key="19">
    <source>
        <dbReference type="EMBL" id="MBB5575917.1"/>
    </source>
</evidence>
<keyword evidence="12 17" id="KW-0129">CBS domain</keyword>
<dbReference type="Pfam" id="PF02163">
    <property type="entry name" value="Peptidase_M50"/>
    <property type="match status" value="2"/>
</dbReference>
<evidence type="ECO:0000256" key="5">
    <source>
        <dbReference type="ARBA" id="ARBA00022692"/>
    </source>
</evidence>
<evidence type="ECO:0000259" key="18">
    <source>
        <dbReference type="PROSITE" id="PS51371"/>
    </source>
</evidence>
<evidence type="ECO:0000256" key="10">
    <source>
        <dbReference type="ARBA" id="ARBA00022989"/>
    </source>
</evidence>
<dbReference type="SMART" id="SM00116">
    <property type="entry name" value="CBS"/>
    <property type="match status" value="1"/>
</dbReference>
<reference evidence="19 20" key="1">
    <citation type="submission" date="2020-08" db="EMBL/GenBank/DDBJ databases">
        <title>Genomic Encyclopedia of Type Strains, Phase IV (KMG-V): Genome sequencing to study the core and pangenomes of soil and plant-associated prokaryotes.</title>
        <authorList>
            <person name="Whitman W."/>
        </authorList>
    </citation>
    <scope>NUCLEOTIDE SEQUENCE [LARGE SCALE GENOMIC DNA]</scope>
    <source>
        <strain evidence="19 20">SEMIA 4064</strain>
    </source>
</reference>
<dbReference type="PANTHER" id="PTHR39188:SF3">
    <property type="entry name" value="STAGE IV SPORULATION PROTEIN FB"/>
    <property type="match status" value="1"/>
</dbReference>
<feature type="transmembrane region" description="Helical" evidence="14">
    <location>
        <begin position="139"/>
        <end position="158"/>
    </location>
</feature>
<keyword evidence="3 14" id="KW-1003">Cell membrane</keyword>
<comment type="subcellular location">
    <subcellularLocation>
        <location evidence="1 14">Cell membrane</location>
        <topology evidence="1 14">Multi-pass membrane protein</topology>
    </subcellularLocation>
</comment>
<dbReference type="GO" id="GO:0006508">
    <property type="term" value="P:proteolysis"/>
    <property type="evidence" value="ECO:0007669"/>
    <property type="project" value="UniProtKB-KW"/>
</dbReference>
<evidence type="ECO:0000256" key="6">
    <source>
        <dbReference type="ARBA" id="ARBA00022723"/>
    </source>
</evidence>
<keyword evidence="8 14" id="KW-0378">Hydrolase</keyword>
<dbReference type="GO" id="GO:0046872">
    <property type="term" value="F:metal ion binding"/>
    <property type="evidence" value="ECO:0007669"/>
    <property type="project" value="UniProtKB-UniRule"/>
</dbReference>
<dbReference type="Proteomes" id="UP000549882">
    <property type="component" value="Unassembled WGS sequence"/>
</dbReference>
<keyword evidence="11 14" id="KW-0482">Metalloprotease</keyword>
<feature type="transmembrane region" description="Helical" evidence="14">
    <location>
        <begin position="165"/>
        <end position="184"/>
    </location>
</feature>
<keyword evidence="4 14" id="KW-0645">Protease</keyword>
<feature type="binding site" evidence="16">
    <location>
        <position position="58"/>
    </location>
    <ligand>
        <name>Zn(2+)</name>
        <dbReference type="ChEBI" id="CHEBI:29105"/>
        <note>catalytic</note>
    </ligand>
</feature>
<dbReference type="EMBL" id="JACHBI010000010">
    <property type="protein sequence ID" value="MBB5575917.1"/>
    <property type="molecule type" value="Genomic_DNA"/>
</dbReference>
<evidence type="ECO:0000256" key="1">
    <source>
        <dbReference type="ARBA" id="ARBA00004651"/>
    </source>
</evidence>
<evidence type="ECO:0000256" key="4">
    <source>
        <dbReference type="ARBA" id="ARBA00022670"/>
    </source>
</evidence>
<proteinExistence type="inferred from homology"/>
<evidence type="ECO:0000313" key="20">
    <source>
        <dbReference type="Proteomes" id="UP000549882"/>
    </source>
</evidence>
<sequence length="375" mass="40823">MRWSLKIGTIAGTAIRVHMTFIILLVWIWLAHYQISGARAAWDGLAFIVAVFGCVLLHEFGHIAVARRFGIKTPEIMLLPIGGVATLERLPKEPRQEMLIAIAGPLVNLAITALIMVVIGGTGSLDQAFEPQDPRIGFLVRLAGVNIFLMLFNLIPAFPMDGGRVLRAILCLWLPWVRATQIAAAIGQGIALALGLFGLLFNPWLIVIAVFVYLAATSEERDAQIEDLADHVCVSDVMITEFETLSRSSSIEEAVDKLLATTQNDFPVVGSDGHLVGLLNRNSIITALKEQGPKTPVAQAMRSDIPEIGYRAPLKEGLGRMREEDASVVAVVDDAGLLCGLINYETIGEILMVRSAASGDFKLGHLRHVGLKYRF</sequence>
<evidence type="ECO:0000256" key="17">
    <source>
        <dbReference type="PROSITE-ProRule" id="PRU00703"/>
    </source>
</evidence>
<dbReference type="PIRSF" id="PIRSF006404">
    <property type="entry name" value="UCP006404_Pept_M50_CBS"/>
    <property type="match status" value="1"/>
</dbReference>
<keyword evidence="6 14" id="KW-0479">Metal-binding</keyword>
<comment type="caution">
    <text evidence="19">The sequence shown here is derived from an EMBL/GenBank/DDBJ whole genome shotgun (WGS) entry which is preliminary data.</text>
</comment>
<dbReference type="PANTHER" id="PTHR39188">
    <property type="entry name" value="MEMBRANE-ASSOCIATED ZINC METALLOPROTEASE M50B"/>
    <property type="match status" value="1"/>
</dbReference>
<dbReference type="PROSITE" id="PS51371">
    <property type="entry name" value="CBS"/>
    <property type="match status" value="2"/>
</dbReference>
<feature type="transmembrane region" description="Helical" evidence="14">
    <location>
        <begin position="190"/>
        <end position="216"/>
    </location>
</feature>
<evidence type="ECO:0000256" key="16">
    <source>
        <dbReference type="PIRSR" id="PIRSR006404-2"/>
    </source>
</evidence>
<gene>
    <name evidence="19" type="ORF">GGD50_004552</name>
</gene>
<dbReference type="Pfam" id="PF00571">
    <property type="entry name" value="CBS"/>
    <property type="match status" value="1"/>
</dbReference>
<feature type="transmembrane region" description="Helical" evidence="14">
    <location>
        <begin position="98"/>
        <end position="119"/>
    </location>
</feature>
<evidence type="ECO:0000256" key="3">
    <source>
        <dbReference type="ARBA" id="ARBA00022475"/>
    </source>
</evidence>
<feature type="domain" description="CBS" evidence="18">
    <location>
        <begin position="301"/>
        <end position="358"/>
    </location>
</feature>
<feature type="binding site" evidence="16">
    <location>
        <position position="62"/>
    </location>
    <ligand>
        <name>Zn(2+)</name>
        <dbReference type="ChEBI" id="CHEBI:29105"/>
        <note>catalytic</note>
    </ligand>
</feature>
<evidence type="ECO:0000256" key="13">
    <source>
        <dbReference type="ARBA" id="ARBA00023136"/>
    </source>
</evidence>
<evidence type="ECO:0000256" key="11">
    <source>
        <dbReference type="ARBA" id="ARBA00023049"/>
    </source>
</evidence>
<evidence type="ECO:0000256" key="15">
    <source>
        <dbReference type="PIRSR" id="PIRSR006404-1"/>
    </source>
</evidence>
<dbReference type="SUPFAM" id="SSF54631">
    <property type="entry name" value="CBS-domain pair"/>
    <property type="match status" value="1"/>
</dbReference>
<feature type="active site" evidence="15">
    <location>
        <position position="59"/>
    </location>
</feature>
<dbReference type="RefSeq" id="WP_183939377.1">
    <property type="nucleotide sequence ID" value="NZ_JACHBI010000010.1"/>
</dbReference>
<name>A0A7W8XUP0_9HYPH</name>
<feature type="binding site" evidence="16">
    <location>
        <position position="161"/>
    </location>
    <ligand>
        <name>Zn(2+)</name>
        <dbReference type="ChEBI" id="CHEBI:29105"/>
        <note>catalytic</note>
    </ligand>
</feature>
<protein>
    <recommendedName>
        <fullName evidence="14">Zinc metalloprotease</fullName>
    </recommendedName>
</protein>
<evidence type="ECO:0000256" key="7">
    <source>
        <dbReference type="ARBA" id="ARBA00022737"/>
    </source>
</evidence>
<dbReference type="InterPro" id="IPR000644">
    <property type="entry name" value="CBS_dom"/>
</dbReference>
<evidence type="ECO:0000256" key="12">
    <source>
        <dbReference type="ARBA" id="ARBA00023122"/>
    </source>
</evidence>
<evidence type="ECO:0000256" key="8">
    <source>
        <dbReference type="ARBA" id="ARBA00022801"/>
    </source>
</evidence>
<keyword evidence="7" id="KW-0677">Repeat</keyword>
<dbReference type="InterPro" id="IPR016483">
    <property type="entry name" value="UCP006404_Pept_M50_CBS"/>
</dbReference>
<accession>A0A7W8XUP0</accession>
<feature type="domain" description="CBS" evidence="18">
    <location>
        <begin position="238"/>
        <end position="294"/>
    </location>
</feature>
<evidence type="ECO:0000256" key="2">
    <source>
        <dbReference type="ARBA" id="ARBA00007931"/>
    </source>
</evidence>
<dbReference type="GO" id="GO:0005886">
    <property type="term" value="C:plasma membrane"/>
    <property type="evidence" value="ECO:0007669"/>
    <property type="project" value="UniProtKB-SubCell"/>
</dbReference>
<feature type="transmembrane region" description="Helical" evidence="14">
    <location>
        <begin position="7"/>
        <end position="32"/>
    </location>
</feature>
<dbReference type="GO" id="GO:0008237">
    <property type="term" value="F:metallopeptidase activity"/>
    <property type="evidence" value="ECO:0007669"/>
    <property type="project" value="UniProtKB-UniRule"/>
</dbReference>
<dbReference type="InterPro" id="IPR008915">
    <property type="entry name" value="Peptidase_M50"/>
</dbReference>